<accession>A0A4Z2FK09</accession>
<protein>
    <submittedName>
        <fullName evidence="2">Uncharacterized protein</fullName>
    </submittedName>
</protein>
<organism evidence="2 3">
    <name type="scientific">Liparis tanakae</name>
    <name type="common">Tanaka's snailfish</name>
    <dbReference type="NCBI Taxonomy" id="230148"/>
    <lineage>
        <taxon>Eukaryota</taxon>
        <taxon>Metazoa</taxon>
        <taxon>Chordata</taxon>
        <taxon>Craniata</taxon>
        <taxon>Vertebrata</taxon>
        <taxon>Euteleostomi</taxon>
        <taxon>Actinopterygii</taxon>
        <taxon>Neopterygii</taxon>
        <taxon>Teleostei</taxon>
        <taxon>Neoteleostei</taxon>
        <taxon>Acanthomorphata</taxon>
        <taxon>Eupercaria</taxon>
        <taxon>Perciformes</taxon>
        <taxon>Cottioidei</taxon>
        <taxon>Cottales</taxon>
        <taxon>Liparidae</taxon>
        <taxon>Liparis</taxon>
    </lineage>
</organism>
<comment type="caution">
    <text evidence="2">The sequence shown here is derived from an EMBL/GenBank/DDBJ whole genome shotgun (WGS) entry which is preliminary data.</text>
</comment>
<keyword evidence="3" id="KW-1185">Reference proteome</keyword>
<evidence type="ECO:0000256" key="1">
    <source>
        <dbReference type="SAM" id="MobiDB-lite"/>
    </source>
</evidence>
<name>A0A4Z2FK09_9TELE</name>
<evidence type="ECO:0000313" key="2">
    <source>
        <dbReference type="EMBL" id="TNN41566.1"/>
    </source>
</evidence>
<gene>
    <name evidence="2" type="ORF">EYF80_048280</name>
</gene>
<dbReference type="EMBL" id="SRLO01001098">
    <property type="protein sequence ID" value="TNN41566.1"/>
    <property type="molecule type" value="Genomic_DNA"/>
</dbReference>
<evidence type="ECO:0000313" key="3">
    <source>
        <dbReference type="Proteomes" id="UP000314294"/>
    </source>
</evidence>
<reference evidence="2 3" key="1">
    <citation type="submission" date="2019-03" db="EMBL/GenBank/DDBJ databases">
        <title>First draft genome of Liparis tanakae, snailfish: a comprehensive survey of snailfish specific genes.</title>
        <authorList>
            <person name="Kim W."/>
            <person name="Song I."/>
            <person name="Jeong J.-H."/>
            <person name="Kim D."/>
            <person name="Kim S."/>
            <person name="Ryu S."/>
            <person name="Song J.Y."/>
            <person name="Lee S.K."/>
        </authorList>
    </citation>
    <scope>NUCLEOTIDE SEQUENCE [LARGE SCALE GENOMIC DNA]</scope>
    <source>
        <tissue evidence="2">Muscle</tissue>
    </source>
</reference>
<feature type="region of interest" description="Disordered" evidence="1">
    <location>
        <begin position="37"/>
        <end position="82"/>
    </location>
</feature>
<dbReference type="AlphaFoldDB" id="A0A4Z2FK09"/>
<proteinExistence type="predicted"/>
<sequence length="108" mass="11369">MTSCQDVHEVASVMLAGSSWPVLSRTKLHRGGLTPDARYAGDLSDHNVDQPTTALKRPSDTSSVAGEEHEDAASLASDEDALSPPASLCEDVTFLYIIPTAGLSEATQ</sequence>
<dbReference type="Proteomes" id="UP000314294">
    <property type="component" value="Unassembled WGS sequence"/>
</dbReference>